<comment type="subcellular location">
    <subcellularLocation>
        <location evidence="1">Membrane</location>
        <topology evidence="1">Multi-pass membrane protein</topology>
    </subcellularLocation>
</comment>
<feature type="transmembrane region" description="Helical" evidence="5">
    <location>
        <begin position="9"/>
        <end position="27"/>
    </location>
</feature>
<evidence type="ECO:0000256" key="4">
    <source>
        <dbReference type="ARBA" id="ARBA00023136"/>
    </source>
</evidence>
<reference evidence="6" key="1">
    <citation type="submission" date="2018-10" db="EMBL/GenBank/DDBJ databases">
        <title>Hidden diversity of soil giant viruses.</title>
        <authorList>
            <person name="Schulz F."/>
            <person name="Alteio L."/>
            <person name="Goudeau D."/>
            <person name="Ryan E.M."/>
            <person name="Malmstrom R.R."/>
            <person name="Blanchard J."/>
            <person name="Woyke T."/>
        </authorList>
    </citation>
    <scope>NUCLEOTIDE SEQUENCE</scope>
    <source>
        <strain evidence="6">HOV1</strain>
    </source>
</reference>
<organism evidence="6">
    <name type="scientific">Homavirus sp</name>
    <dbReference type="NCBI Taxonomy" id="2487769"/>
    <lineage>
        <taxon>Viruses</taxon>
        <taxon>Varidnaviria</taxon>
        <taxon>Bamfordvirae</taxon>
        <taxon>Nucleocytoviricota</taxon>
        <taxon>Megaviricetes</taxon>
        <taxon>Imitervirales</taxon>
        <taxon>Mimiviridae</taxon>
        <taxon>Klosneuvirinae</taxon>
    </lineage>
</organism>
<evidence type="ECO:0008006" key="7">
    <source>
        <dbReference type="Google" id="ProtNLM"/>
    </source>
</evidence>
<dbReference type="InterPro" id="IPR032808">
    <property type="entry name" value="DoxX"/>
</dbReference>
<evidence type="ECO:0000256" key="1">
    <source>
        <dbReference type="ARBA" id="ARBA00004141"/>
    </source>
</evidence>
<proteinExistence type="predicted"/>
<protein>
    <recommendedName>
        <fullName evidence="7">DoxX family protein</fullName>
    </recommendedName>
</protein>
<feature type="transmembrane region" description="Helical" evidence="5">
    <location>
        <begin position="68"/>
        <end position="88"/>
    </location>
</feature>
<name>A0A3G5A678_9VIRU</name>
<dbReference type="Pfam" id="PF07681">
    <property type="entry name" value="DoxX"/>
    <property type="match status" value="1"/>
</dbReference>
<feature type="transmembrane region" description="Helical" evidence="5">
    <location>
        <begin position="39"/>
        <end position="61"/>
    </location>
</feature>
<evidence type="ECO:0000313" key="6">
    <source>
        <dbReference type="EMBL" id="AYV81994.1"/>
    </source>
</evidence>
<keyword evidence="2 5" id="KW-0812">Transmembrane</keyword>
<dbReference type="GO" id="GO:0016020">
    <property type="term" value="C:membrane"/>
    <property type="evidence" value="ECO:0007669"/>
    <property type="project" value="UniProtKB-SubCell"/>
</dbReference>
<evidence type="ECO:0000256" key="3">
    <source>
        <dbReference type="ARBA" id="ARBA00022989"/>
    </source>
</evidence>
<keyword evidence="3 5" id="KW-1133">Transmembrane helix</keyword>
<keyword evidence="4 5" id="KW-0472">Membrane</keyword>
<accession>A0A3G5A678</accession>
<dbReference type="EMBL" id="MK072332">
    <property type="protein sequence ID" value="AYV81994.1"/>
    <property type="molecule type" value="Genomic_DNA"/>
</dbReference>
<evidence type="ECO:0000256" key="2">
    <source>
        <dbReference type="ARBA" id="ARBA00022692"/>
    </source>
</evidence>
<gene>
    <name evidence="6" type="ORF">Homavirus1_24</name>
</gene>
<sequence length="112" mass="12549">MNPQIIGRVLVSSLFIATAIRGLFFNFGDFVGDVESKNIMFPTLVALIVLIFKLVAGLLILFNIYTNYAVSALICFIVLVTILYHNIYDDMSQFSNMMKNIAIVGGLFLLYK</sequence>
<evidence type="ECO:0000256" key="5">
    <source>
        <dbReference type="SAM" id="Phobius"/>
    </source>
</evidence>